<dbReference type="Proteomes" id="UP001268256">
    <property type="component" value="Unassembled WGS sequence"/>
</dbReference>
<dbReference type="InterPro" id="IPR021883">
    <property type="entry name" value="LPA1-like"/>
</dbReference>
<protein>
    <submittedName>
        <fullName evidence="2">DUF3493 domain-containing protein</fullName>
    </submittedName>
</protein>
<gene>
    <name evidence="2" type="ORF">RIF25_11030</name>
</gene>
<keyword evidence="3" id="KW-1185">Reference proteome</keyword>
<accession>A0AAE4JWS4</accession>
<evidence type="ECO:0000313" key="2">
    <source>
        <dbReference type="EMBL" id="MDS3861341.1"/>
    </source>
</evidence>
<evidence type="ECO:0000313" key="3">
    <source>
        <dbReference type="Proteomes" id="UP001268256"/>
    </source>
</evidence>
<keyword evidence="1" id="KW-0812">Transmembrane</keyword>
<dbReference type="EMBL" id="JAVMIP010000011">
    <property type="protein sequence ID" value="MDS3861341.1"/>
    <property type="molecule type" value="Genomic_DNA"/>
</dbReference>
<reference evidence="3" key="1">
    <citation type="submission" date="2023-07" db="EMBL/GenBank/DDBJ databases">
        <authorList>
            <person name="Luz R."/>
            <person name="Cordeiro R."/>
            <person name="Fonseca A."/>
            <person name="Goncalves V."/>
        </authorList>
    </citation>
    <scope>NUCLEOTIDE SEQUENCE [LARGE SCALE GENOMIC DNA]</scope>
    <source>
        <strain evidence="3">BACA0444</strain>
    </source>
</reference>
<feature type="transmembrane region" description="Helical" evidence="1">
    <location>
        <begin position="61"/>
        <end position="81"/>
    </location>
</feature>
<dbReference type="RefSeq" id="WP_322878585.1">
    <property type="nucleotide sequence ID" value="NZ_JAVMIP010000011.1"/>
</dbReference>
<keyword evidence="1" id="KW-1133">Transmembrane helix</keyword>
<name>A0AAE4JWS4_9CYAN</name>
<organism evidence="2 3">
    <name type="scientific">Pseudocalidococcus azoricus BACA0444</name>
    <dbReference type="NCBI Taxonomy" id="2918990"/>
    <lineage>
        <taxon>Bacteria</taxon>
        <taxon>Bacillati</taxon>
        <taxon>Cyanobacteriota</taxon>
        <taxon>Cyanophyceae</taxon>
        <taxon>Acaryochloridales</taxon>
        <taxon>Thermosynechococcaceae</taxon>
        <taxon>Pseudocalidococcus</taxon>
        <taxon>Pseudocalidococcus azoricus</taxon>
    </lineage>
</organism>
<sequence length="89" mass="10051">MNPKTPQTRAEAEFRQRLLKEAQAPYRGLRQVMYLVFAASGLIGAMIFLLKLIAGQADQELLGNFALQLGVIALMISLWRWEQKNSTKS</sequence>
<dbReference type="AlphaFoldDB" id="A0AAE4JWS4"/>
<feature type="transmembrane region" description="Helical" evidence="1">
    <location>
        <begin position="32"/>
        <end position="55"/>
    </location>
</feature>
<comment type="caution">
    <text evidence="2">The sequence shown here is derived from an EMBL/GenBank/DDBJ whole genome shotgun (WGS) entry which is preliminary data.</text>
</comment>
<dbReference type="Pfam" id="PF11998">
    <property type="entry name" value="DUF3493"/>
    <property type="match status" value="1"/>
</dbReference>
<evidence type="ECO:0000256" key="1">
    <source>
        <dbReference type="SAM" id="Phobius"/>
    </source>
</evidence>
<keyword evidence="1" id="KW-0472">Membrane</keyword>
<proteinExistence type="predicted"/>